<reference evidence="3" key="1">
    <citation type="submission" date="2020-05" db="EMBL/GenBank/DDBJ databases">
        <authorList>
            <person name="Chiriac C."/>
            <person name="Salcher M."/>
            <person name="Ghai R."/>
            <person name="Kavagutti S V."/>
        </authorList>
    </citation>
    <scope>NUCLEOTIDE SEQUENCE</scope>
</reference>
<evidence type="ECO:0000259" key="2">
    <source>
        <dbReference type="Pfam" id="PF01266"/>
    </source>
</evidence>
<dbReference type="Gene3D" id="3.50.50.60">
    <property type="entry name" value="FAD/NAD(P)-binding domain"/>
    <property type="match status" value="1"/>
</dbReference>
<dbReference type="SUPFAM" id="SSF51905">
    <property type="entry name" value="FAD/NAD(P)-binding domain"/>
    <property type="match status" value="1"/>
</dbReference>
<dbReference type="InterPro" id="IPR036188">
    <property type="entry name" value="FAD/NAD-bd_sf"/>
</dbReference>
<proteinExistence type="predicted"/>
<dbReference type="EMBL" id="CAEZXM010000176">
    <property type="protein sequence ID" value="CAB4696218.1"/>
    <property type="molecule type" value="Genomic_DNA"/>
</dbReference>
<accession>A0A6J6PIE2</accession>
<organism evidence="3">
    <name type="scientific">freshwater metagenome</name>
    <dbReference type="NCBI Taxonomy" id="449393"/>
    <lineage>
        <taxon>unclassified sequences</taxon>
        <taxon>metagenomes</taxon>
        <taxon>ecological metagenomes</taxon>
    </lineage>
</organism>
<feature type="domain" description="FAD dependent oxidoreductase" evidence="2">
    <location>
        <begin position="8"/>
        <end position="40"/>
    </location>
</feature>
<evidence type="ECO:0000313" key="3">
    <source>
        <dbReference type="EMBL" id="CAB4696218.1"/>
    </source>
</evidence>
<dbReference type="Pfam" id="PF01266">
    <property type="entry name" value="DAO"/>
    <property type="match status" value="1"/>
</dbReference>
<keyword evidence="1" id="KW-1133">Transmembrane helix</keyword>
<gene>
    <name evidence="3" type="ORF">UFOPK2366_01017</name>
</gene>
<name>A0A6J6PIE2_9ZZZZ</name>
<keyword evidence="1" id="KW-0472">Membrane</keyword>
<feature type="transmembrane region" description="Helical" evidence="1">
    <location>
        <begin position="6"/>
        <end position="25"/>
    </location>
</feature>
<keyword evidence="1" id="KW-0812">Transmembrane</keyword>
<sequence>MKTSSASVIVVGGGVSGLGLALILARRGHDVTVIERDHTPMPQSADEAFDWDRRGAPQVRHSHAFLARLRNLLLNDYPDVYADLLREGATEMRFGDDLPPEMTGFVRQADDDELVMLACRRTTFEWVLRRAALAEGRVTFRTGVGVEGVVSTQSADGAVVVSGVRLADGAEVLADLVIAANGRRSSVNEWLTEAGAAEIPEEVEDTGIVYFSRFYRLREGFDYPPRSGPIGGDLGYVKYGVFVGDNRTFSVTLATPTADDELRKILTDSTVFDSAARQLVATAPWLDGRAEPLSDNVHVMAGLLNRWREFVVDGEPVALGLLPVGDAVLCTNPLYGRGCSAAFWGAHLVAEALDENAHDLRALALAYDTSLRAEIYPWYRAGVDQDAEARRVSTALLAGDDPDGDTTDPRTFMRGVFRDGLLPAMRSDAVVFRAFFRSFNLLTSPDTMVKDPELAARVFAVWQDRDNRPEEPRLGPKRRAEFVDLLSV</sequence>
<dbReference type="InterPro" id="IPR050407">
    <property type="entry name" value="Geranylgeranyl_reductase"/>
</dbReference>
<dbReference type="AlphaFoldDB" id="A0A6J6PIE2"/>
<dbReference type="PANTHER" id="PTHR42685:SF22">
    <property type="entry name" value="CONDITIONED MEDIUM FACTOR RECEPTOR 1"/>
    <property type="match status" value="1"/>
</dbReference>
<evidence type="ECO:0000256" key="1">
    <source>
        <dbReference type="SAM" id="Phobius"/>
    </source>
</evidence>
<dbReference type="PANTHER" id="PTHR42685">
    <property type="entry name" value="GERANYLGERANYL DIPHOSPHATE REDUCTASE"/>
    <property type="match status" value="1"/>
</dbReference>
<dbReference type="PRINTS" id="PR00420">
    <property type="entry name" value="RNGMNOXGNASE"/>
</dbReference>
<protein>
    <submittedName>
        <fullName evidence="3">Unannotated protein</fullName>
    </submittedName>
</protein>
<dbReference type="InterPro" id="IPR006076">
    <property type="entry name" value="FAD-dep_OxRdtase"/>
</dbReference>